<evidence type="ECO:0000313" key="3">
    <source>
        <dbReference type="Proteomes" id="UP000030106"/>
    </source>
</evidence>
<reference evidence="2 3" key="1">
    <citation type="submission" date="2012-10" db="EMBL/GenBank/DDBJ databases">
        <title>Genome sequencing and analysis of entomopathogenic fungi Beauveria bassiana D1-5.</title>
        <authorList>
            <person name="Li Q."/>
            <person name="Wang L."/>
            <person name="Zhang Z."/>
            <person name="Wang Q."/>
            <person name="Ren J."/>
            <person name="Wang M."/>
            <person name="Xu W."/>
            <person name="Wang J."/>
            <person name="Lu Y."/>
            <person name="Du Q."/>
            <person name="Sun Z."/>
        </authorList>
    </citation>
    <scope>NUCLEOTIDE SEQUENCE [LARGE SCALE GENOMIC DNA]</scope>
    <source>
        <strain evidence="2 3">D1-5</strain>
    </source>
</reference>
<dbReference type="PANTHER" id="PTHR39426">
    <property type="entry name" value="HOMOLOGY TO DEATH-ON-CURING PROTEIN OF PHAGE P1"/>
    <property type="match status" value="1"/>
</dbReference>
<dbReference type="InterPro" id="IPR053737">
    <property type="entry name" value="Type_II_TA_Toxin"/>
</dbReference>
<dbReference type="STRING" id="1245745.A0A0A2VFT5"/>
<dbReference type="OrthoDB" id="3049701at2759"/>
<evidence type="ECO:0000259" key="1">
    <source>
        <dbReference type="PROSITE" id="PS51459"/>
    </source>
</evidence>
<comment type="caution">
    <text evidence="2">The sequence shown here is derived from an EMBL/GenBank/DDBJ whole genome shotgun (WGS) entry which is preliminary data.</text>
</comment>
<sequence length="151" mass="16684">MTSPTYRFPTAAQVMRLYSQCIGLAVPTQPAMLASALYSPIRHKQYGQTDLFQLAGLLASKVILNHSYQDRNKRTALYAADMFLKMNGYRLETKPMGTEDAQRNQEIALAQVSAATTQWSSEDLGAYFAKIATPLANADDASDTLDSTEEH</sequence>
<dbReference type="PANTHER" id="PTHR39426:SF1">
    <property type="entry name" value="HOMOLOGY TO DEATH-ON-CURING PROTEIN OF PHAGE P1"/>
    <property type="match status" value="1"/>
</dbReference>
<dbReference type="HOGENOM" id="CLU_115697_0_0_1"/>
<accession>A0A0A2VFT5</accession>
<dbReference type="InterPro" id="IPR006440">
    <property type="entry name" value="Doc"/>
</dbReference>
<dbReference type="eggNOG" id="ENOG502S5GA">
    <property type="taxonomic scope" value="Eukaryota"/>
</dbReference>
<evidence type="ECO:0000313" key="2">
    <source>
        <dbReference type="EMBL" id="KGQ06701.1"/>
    </source>
</evidence>
<dbReference type="Proteomes" id="UP000030106">
    <property type="component" value="Unassembled WGS sequence"/>
</dbReference>
<dbReference type="EMBL" id="ANFO01000773">
    <property type="protein sequence ID" value="KGQ06701.1"/>
    <property type="molecule type" value="Genomic_DNA"/>
</dbReference>
<protein>
    <recommendedName>
        <fullName evidence="1">Fido domain-containing protein</fullName>
    </recommendedName>
</protein>
<dbReference type="PROSITE" id="PS51459">
    <property type="entry name" value="FIDO"/>
    <property type="match status" value="1"/>
</dbReference>
<organism evidence="2 3">
    <name type="scientific">Beauveria bassiana D1-5</name>
    <dbReference type="NCBI Taxonomy" id="1245745"/>
    <lineage>
        <taxon>Eukaryota</taxon>
        <taxon>Fungi</taxon>
        <taxon>Dikarya</taxon>
        <taxon>Ascomycota</taxon>
        <taxon>Pezizomycotina</taxon>
        <taxon>Sordariomycetes</taxon>
        <taxon>Hypocreomycetidae</taxon>
        <taxon>Hypocreales</taxon>
        <taxon>Cordycipitaceae</taxon>
        <taxon>Beauveria</taxon>
    </lineage>
</organism>
<dbReference type="GO" id="GO:0016301">
    <property type="term" value="F:kinase activity"/>
    <property type="evidence" value="ECO:0007669"/>
    <property type="project" value="InterPro"/>
</dbReference>
<dbReference type="InterPro" id="IPR003812">
    <property type="entry name" value="Fido"/>
</dbReference>
<gene>
    <name evidence="2" type="ORF">BBAD15_g7978</name>
</gene>
<dbReference type="AlphaFoldDB" id="A0A0A2VFT5"/>
<name>A0A0A2VFT5_BEABA</name>
<feature type="domain" description="Fido" evidence="1">
    <location>
        <begin position="1"/>
        <end position="130"/>
    </location>
</feature>
<dbReference type="NCBIfam" id="TIGR01550">
    <property type="entry name" value="DOC_P1"/>
    <property type="match status" value="1"/>
</dbReference>
<dbReference type="Gene3D" id="1.20.120.1870">
    <property type="entry name" value="Fic/DOC protein, Fido domain"/>
    <property type="match status" value="1"/>
</dbReference>
<proteinExistence type="predicted"/>